<name>A0A6P6X1I8_COFAR</name>
<evidence type="ECO:0000256" key="1">
    <source>
        <dbReference type="SAM" id="MobiDB-lite"/>
    </source>
</evidence>
<dbReference type="AlphaFoldDB" id="A0A6P6X1I8"/>
<proteinExistence type="predicted"/>
<dbReference type="PANTHER" id="PTHR36313">
    <property type="entry name" value="ROOT MERISTEM GROWTH FACTOR 2"/>
    <property type="match status" value="1"/>
</dbReference>
<feature type="compositionally biased region" description="Basic and acidic residues" evidence="1">
    <location>
        <begin position="108"/>
        <end position="138"/>
    </location>
</feature>
<keyword evidence="2" id="KW-1185">Reference proteome</keyword>
<dbReference type="PANTHER" id="PTHR36313:SF7">
    <property type="entry name" value="OS09G0474600 PROTEIN"/>
    <property type="match status" value="1"/>
</dbReference>
<evidence type="ECO:0000313" key="2">
    <source>
        <dbReference type="Proteomes" id="UP001652660"/>
    </source>
</evidence>
<reference evidence="2" key="1">
    <citation type="journal article" date="2025" name="Foods">
        <title>Unveiling the Microbial Signatures of Arabica Coffee Cherries: Insights into Ripeness Specific Diversity, Functional Traits, and Implications for Quality and Safety.</title>
        <authorList>
            <consortium name="RefSeq"/>
            <person name="Tenea G.N."/>
            <person name="Cifuentes V."/>
            <person name="Reyes P."/>
            <person name="Cevallos-Vallejos M."/>
        </authorList>
    </citation>
    <scope>NUCLEOTIDE SEQUENCE [LARGE SCALE GENOMIC DNA]</scope>
</reference>
<feature type="region of interest" description="Disordered" evidence="1">
    <location>
        <begin position="106"/>
        <end position="255"/>
    </location>
</feature>
<feature type="compositionally biased region" description="Basic and acidic residues" evidence="1">
    <location>
        <begin position="166"/>
        <end position="175"/>
    </location>
</feature>
<sequence>MLPLRSFCSSTTSKKLEKKQEMVSTSFRHFVLAIMVLLLATKACDANSNEGFKKVEAEAGNGIMPPGGKEMHNAKEIYNAGPRVAADTSGKFGGRKMMLEIKGLSNEVKQEESKKTSEEASKISGRNDRSKNLKKSAERSLPQSYNQYDRRHLKANSKNEASSETAVKRPSDLPKPDQLCSQECATDSNSCSSKCSSVSKSSVSKKSDQDQDSENLDSEKLLKAASQIVNLMNKDYRGDGGPRHRSPINNREPLH</sequence>
<protein>
    <submittedName>
        <fullName evidence="3">Uncharacterized protein</fullName>
    </submittedName>
</protein>
<feature type="compositionally biased region" description="Polar residues" evidence="1">
    <location>
        <begin position="156"/>
        <end position="165"/>
    </location>
</feature>
<dbReference type="OrthoDB" id="1937240at2759"/>
<dbReference type="GO" id="GO:0008083">
    <property type="term" value="F:growth factor activity"/>
    <property type="evidence" value="ECO:0007669"/>
    <property type="project" value="InterPro"/>
</dbReference>
<dbReference type="GO" id="GO:0010082">
    <property type="term" value="P:regulation of root meristem growth"/>
    <property type="evidence" value="ECO:0007669"/>
    <property type="project" value="InterPro"/>
</dbReference>
<gene>
    <name evidence="3" type="primary">LOC113738463</name>
</gene>
<reference evidence="3" key="2">
    <citation type="submission" date="2025-08" db="UniProtKB">
        <authorList>
            <consortium name="RefSeq"/>
        </authorList>
    </citation>
    <scope>IDENTIFICATION</scope>
    <source>
        <tissue evidence="3">Leaves</tissue>
    </source>
</reference>
<dbReference type="GeneID" id="113738463"/>
<dbReference type="InterPro" id="IPR038804">
    <property type="entry name" value="RGF3"/>
</dbReference>
<evidence type="ECO:0000313" key="3">
    <source>
        <dbReference type="RefSeq" id="XP_027121470.2"/>
    </source>
</evidence>
<dbReference type="RefSeq" id="XP_027121470.2">
    <property type="nucleotide sequence ID" value="XM_027265669.2"/>
</dbReference>
<accession>A0A6P6X1I8</accession>
<dbReference type="Proteomes" id="UP001652660">
    <property type="component" value="Chromosome 4c"/>
</dbReference>
<organism evidence="2 3">
    <name type="scientific">Coffea arabica</name>
    <name type="common">Arabian coffee</name>
    <dbReference type="NCBI Taxonomy" id="13443"/>
    <lineage>
        <taxon>Eukaryota</taxon>
        <taxon>Viridiplantae</taxon>
        <taxon>Streptophyta</taxon>
        <taxon>Embryophyta</taxon>
        <taxon>Tracheophyta</taxon>
        <taxon>Spermatophyta</taxon>
        <taxon>Magnoliopsida</taxon>
        <taxon>eudicotyledons</taxon>
        <taxon>Gunneridae</taxon>
        <taxon>Pentapetalae</taxon>
        <taxon>asterids</taxon>
        <taxon>lamiids</taxon>
        <taxon>Gentianales</taxon>
        <taxon>Rubiaceae</taxon>
        <taxon>Ixoroideae</taxon>
        <taxon>Gardenieae complex</taxon>
        <taxon>Bertiereae - Coffeeae clade</taxon>
        <taxon>Coffeeae</taxon>
        <taxon>Coffea</taxon>
    </lineage>
</organism>
<feature type="compositionally biased region" description="Low complexity" evidence="1">
    <location>
        <begin position="187"/>
        <end position="204"/>
    </location>
</feature>